<feature type="non-terminal residue" evidence="1">
    <location>
        <position position="54"/>
    </location>
</feature>
<sequence>MAPLSLPQSSIDDLSGLTAISDNEIIISEMTVPWNIIYSVGDRLCHQKAERSYA</sequence>
<reference evidence="1" key="1">
    <citation type="journal article" date="2014" name="Front. Microbiol.">
        <title>High frequency of phylogenetically diverse reductive dehalogenase-homologous genes in deep subseafloor sedimentary metagenomes.</title>
        <authorList>
            <person name="Kawai M."/>
            <person name="Futagami T."/>
            <person name="Toyoda A."/>
            <person name="Takaki Y."/>
            <person name="Nishi S."/>
            <person name="Hori S."/>
            <person name="Arai W."/>
            <person name="Tsubouchi T."/>
            <person name="Morono Y."/>
            <person name="Uchiyama I."/>
            <person name="Ito T."/>
            <person name="Fujiyama A."/>
            <person name="Inagaki F."/>
            <person name="Takami H."/>
        </authorList>
    </citation>
    <scope>NUCLEOTIDE SEQUENCE</scope>
    <source>
        <strain evidence="1">Expedition CK06-06</strain>
    </source>
</reference>
<gene>
    <name evidence="1" type="ORF">S01H4_25784</name>
</gene>
<evidence type="ECO:0000313" key="1">
    <source>
        <dbReference type="EMBL" id="GAG79592.1"/>
    </source>
</evidence>
<name>X1BEG1_9ZZZZ</name>
<protein>
    <submittedName>
        <fullName evidence="1">Uncharacterized protein</fullName>
    </submittedName>
</protein>
<proteinExistence type="predicted"/>
<organism evidence="1">
    <name type="scientific">marine sediment metagenome</name>
    <dbReference type="NCBI Taxonomy" id="412755"/>
    <lineage>
        <taxon>unclassified sequences</taxon>
        <taxon>metagenomes</taxon>
        <taxon>ecological metagenomes</taxon>
    </lineage>
</organism>
<accession>X1BEG1</accession>
<dbReference type="AlphaFoldDB" id="X1BEG1"/>
<dbReference type="EMBL" id="BART01012326">
    <property type="protein sequence ID" value="GAG79592.1"/>
    <property type="molecule type" value="Genomic_DNA"/>
</dbReference>
<comment type="caution">
    <text evidence="1">The sequence shown here is derived from an EMBL/GenBank/DDBJ whole genome shotgun (WGS) entry which is preliminary data.</text>
</comment>